<feature type="transmembrane region" description="Helical" evidence="8">
    <location>
        <begin position="784"/>
        <end position="809"/>
    </location>
</feature>
<evidence type="ECO:0000256" key="6">
    <source>
        <dbReference type="ARBA" id="ARBA00022989"/>
    </source>
</evidence>
<feature type="transmembrane region" description="Helical" evidence="8">
    <location>
        <begin position="855"/>
        <end position="874"/>
    </location>
</feature>
<feature type="transmembrane region" description="Helical" evidence="8">
    <location>
        <begin position="176"/>
        <end position="201"/>
    </location>
</feature>
<feature type="transmembrane region" description="Helical" evidence="8">
    <location>
        <begin position="595"/>
        <end position="623"/>
    </location>
</feature>
<accession>A0ABQ3ZVF4</accession>
<evidence type="ECO:0000256" key="1">
    <source>
        <dbReference type="ARBA" id="ARBA00004651"/>
    </source>
</evidence>
<feature type="transmembrane region" description="Helical" evidence="8">
    <location>
        <begin position="295"/>
        <end position="315"/>
    </location>
</feature>
<evidence type="ECO:0000313" key="10">
    <source>
        <dbReference type="Proteomes" id="UP000603200"/>
    </source>
</evidence>
<dbReference type="InterPro" id="IPR051050">
    <property type="entry name" value="Lipid_II_flippase_MurJ/MviN"/>
</dbReference>
<dbReference type="Proteomes" id="UP000603200">
    <property type="component" value="Unassembled WGS sequence"/>
</dbReference>
<evidence type="ECO:0000256" key="8">
    <source>
        <dbReference type="SAM" id="Phobius"/>
    </source>
</evidence>
<feature type="transmembrane region" description="Helical" evidence="8">
    <location>
        <begin position="478"/>
        <end position="497"/>
    </location>
</feature>
<dbReference type="PRINTS" id="PR01806">
    <property type="entry name" value="VIRFACTRMVIN"/>
</dbReference>
<dbReference type="PANTHER" id="PTHR47019:SF1">
    <property type="entry name" value="LIPID II FLIPPASE MURJ"/>
    <property type="match status" value="1"/>
</dbReference>
<keyword evidence="6 8" id="KW-1133">Transmembrane helix</keyword>
<gene>
    <name evidence="9" type="ORF">Ahu01nite_056940</name>
</gene>
<organism evidence="9 10">
    <name type="scientific">Winogradskya humida</name>
    <dbReference type="NCBI Taxonomy" id="113566"/>
    <lineage>
        <taxon>Bacteria</taxon>
        <taxon>Bacillati</taxon>
        <taxon>Actinomycetota</taxon>
        <taxon>Actinomycetes</taxon>
        <taxon>Micromonosporales</taxon>
        <taxon>Micromonosporaceae</taxon>
        <taxon>Winogradskya</taxon>
    </lineage>
</organism>
<dbReference type="PANTHER" id="PTHR47019">
    <property type="entry name" value="LIPID II FLIPPASE MURJ"/>
    <property type="match status" value="1"/>
</dbReference>
<evidence type="ECO:0000313" key="9">
    <source>
        <dbReference type="EMBL" id="GIE22592.1"/>
    </source>
</evidence>
<feature type="transmembrane region" description="Helical" evidence="8">
    <location>
        <begin position="258"/>
        <end position="283"/>
    </location>
</feature>
<evidence type="ECO:0000256" key="3">
    <source>
        <dbReference type="ARBA" id="ARBA00022692"/>
    </source>
</evidence>
<feature type="transmembrane region" description="Helical" evidence="8">
    <location>
        <begin position="73"/>
        <end position="96"/>
    </location>
</feature>
<feature type="transmembrane region" description="Helical" evidence="8">
    <location>
        <begin position="572"/>
        <end position="589"/>
    </location>
</feature>
<feature type="transmembrane region" description="Helical" evidence="8">
    <location>
        <begin position="146"/>
        <end position="169"/>
    </location>
</feature>
<proteinExistence type="predicted"/>
<keyword evidence="10" id="KW-1185">Reference proteome</keyword>
<evidence type="ECO:0000256" key="4">
    <source>
        <dbReference type="ARBA" id="ARBA00022960"/>
    </source>
</evidence>
<dbReference type="RefSeq" id="WP_203839675.1">
    <property type="nucleotide sequence ID" value="NZ_BAAATV010000022.1"/>
</dbReference>
<feature type="transmembrane region" description="Helical" evidence="8">
    <location>
        <begin position="731"/>
        <end position="751"/>
    </location>
</feature>
<feature type="transmembrane region" description="Helical" evidence="8">
    <location>
        <begin position="376"/>
        <end position="400"/>
    </location>
</feature>
<feature type="transmembrane region" description="Helical" evidence="8">
    <location>
        <begin position="938"/>
        <end position="961"/>
    </location>
</feature>
<dbReference type="InterPro" id="IPR004268">
    <property type="entry name" value="MurJ"/>
</dbReference>
<keyword evidence="5" id="KW-0573">Peptidoglycan synthesis</keyword>
<dbReference type="EMBL" id="BOMN01000080">
    <property type="protein sequence ID" value="GIE22592.1"/>
    <property type="molecule type" value="Genomic_DNA"/>
</dbReference>
<feature type="transmembrane region" description="Helical" evidence="8">
    <location>
        <begin position="45"/>
        <end position="67"/>
    </location>
</feature>
<feature type="transmembrane region" description="Helical" evidence="8">
    <location>
        <begin position="676"/>
        <end position="695"/>
    </location>
</feature>
<keyword evidence="4" id="KW-0133">Cell shape</keyword>
<feature type="transmembrane region" description="Helical" evidence="8">
    <location>
        <begin position="707"/>
        <end position="725"/>
    </location>
</feature>
<feature type="transmembrane region" description="Helical" evidence="8">
    <location>
        <begin position="108"/>
        <end position="134"/>
    </location>
</feature>
<feature type="transmembrane region" description="Helical" evidence="8">
    <location>
        <begin position="973"/>
        <end position="995"/>
    </location>
</feature>
<evidence type="ECO:0008006" key="11">
    <source>
        <dbReference type="Google" id="ProtNLM"/>
    </source>
</evidence>
<dbReference type="Pfam" id="PF03023">
    <property type="entry name" value="MurJ"/>
    <property type="match status" value="1"/>
</dbReference>
<feature type="transmembrane region" description="Helical" evidence="8">
    <location>
        <begin position="213"/>
        <end position="237"/>
    </location>
</feature>
<protein>
    <recommendedName>
        <fullName evidence="11">Peptidoglycan lipid II flippase</fullName>
    </recommendedName>
</protein>
<evidence type="ECO:0000256" key="7">
    <source>
        <dbReference type="ARBA" id="ARBA00023136"/>
    </source>
</evidence>
<reference evidence="9 10" key="1">
    <citation type="submission" date="2021-01" db="EMBL/GenBank/DDBJ databases">
        <title>Whole genome shotgun sequence of Actinoplanes humidus NBRC 14915.</title>
        <authorList>
            <person name="Komaki H."/>
            <person name="Tamura T."/>
        </authorList>
    </citation>
    <scope>NUCLEOTIDE SEQUENCE [LARGE SCALE GENOMIC DNA]</scope>
    <source>
        <strain evidence="9 10">NBRC 14915</strain>
    </source>
</reference>
<feature type="transmembrane region" description="Helical" evidence="8">
    <location>
        <begin position="412"/>
        <end position="429"/>
    </location>
</feature>
<evidence type="ECO:0000256" key="2">
    <source>
        <dbReference type="ARBA" id="ARBA00022475"/>
    </source>
</evidence>
<keyword evidence="2" id="KW-1003">Cell membrane</keyword>
<feature type="transmembrane region" description="Helical" evidence="8">
    <location>
        <begin position="435"/>
        <end position="457"/>
    </location>
</feature>
<sequence>MTTTTTSPGAGVIEGPDAGLAAPTEAVGDSMTVAAWTVISRITGVVRGVVIAAVLGVTVFANTYQFTNSLPNLVFYGFLGGSMLSSLLIPALVAHVDSGDRRAAERVAGGFLGMVAAGAAVAVPLAALAAPAALHAAEVGGQGTTAVLLVLLLLPQIPLYGLVATAGAAMNAHGRFALAAAAPALENVGTIAVLAAVALLYPGITALPQPPGGALLLLGLGTTGSVALHAAAQWYGARRAGVRLRPRRGWRDPEVRRVLARALPSLGQAALAAGQLLVLLVLANRVAGGVVAFQLAMNFYFLPIALAATPVALTLAPRLARMRGPGTGAMFRDTFLRGLAFALFVAVPAAAGYVAISGPIARAMAYGGFGNDTGTGLIAAALATLAVGVAGEAAFLVATYACYAREDTRTPLRAMVLQLAVCLAVASLAPFTSGAAVLAILGAALSAGTVVSSVYLVSKLLHGLPPGDEPLLRPLGRILGIAALMLAPAHVAGAVVIRHVGGGIGGLLGVAAGGVAGAALYLGLQAWARAPELEWVRGSLRSKLGTGAPRAPGVAAGRQRRRVRRHGHSSRVLINLALLMLCAGMGALLGREPLLAVGVVAAVGLGTWIVLRPAVAAYLIIALTPITAGIDRGTLLPVLRPNEALCVFAGVALLVRYLLTVRTGSVRLVRINRIDLVLLGLAVCSSVVPLLMMVARHREITGDDLQHAIVLWKYLAVYLIVRFSIADRHQAYVCLVLSMGAAVVVCVIGILQSLDLFGVPKLLGTLWAPFGVERTLAIGRGSSTLALAAAVADLAILNLAIAVGLLLHGNRHRVLLAGVIAVCTFGALGAGEFSTILGLVVAMGALIVVSKATRILGYALPLLMAGAVVMWPVIETRLAGFQSASGLPESWIVRYHNLSTYFLPDLSAHGNWATGVRPSARVPAAHEEFGWVWIESGYVWLLWGGGLPLLGAYLWFVVVTVRRASAVARRATGVVATIGLAIAAVVTANAILMIFDPHLTYRGAADALFGLLALLRVLEHQPEQVES</sequence>
<feature type="transmembrane region" description="Helical" evidence="8">
    <location>
        <begin position="503"/>
        <end position="524"/>
    </location>
</feature>
<keyword evidence="3 8" id="KW-0812">Transmembrane</keyword>
<comment type="subcellular location">
    <subcellularLocation>
        <location evidence="1">Cell membrane</location>
        <topology evidence="1">Multi-pass membrane protein</topology>
    </subcellularLocation>
</comment>
<evidence type="ECO:0000256" key="5">
    <source>
        <dbReference type="ARBA" id="ARBA00022984"/>
    </source>
</evidence>
<keyword evidence="7 8" id="KW-0472">Membrane</keyword>
<feature type="transmembrane region" description="Helical" evidence="8">
    <location>
        <begin position="815"/>
        <end position="848"/>
    </location>
</feature>
<comment type="caution">
    <text evidence="9">The sequence shown here is derived from an EMBL/GenBank/DDBJ whole genome shotgun (WGS) entry which is preliminary data.</text>
</comment>
<name>A0ABQ3ZVF4_9ACTN</name>
<feature type="transmembrane region" description="Helical" evidence="8">
    <location>
        <begin position="335"/>
        <end position="356"/>
    </location>
</feature>